<dbReference type="Proteomes" id="UP000240325">
    <property type="component" value="Segment"/>
</dbReference>
<reference evidence="1" key="1">
    <citation type="journal article" date="2017" name="Elife">
        <title>The kinetoplastid-infecting Bodo saltans virus (BsV), a window into the most abundant giant viruses in the sea.</title>
        <authorList>
            <person name="Deeg C.M."/>
            <person name="Chow C.-E.T."/>
            <person name="Suttle C.A."/>
        </authorList>
    </citation>
    <scope>NUCLEOTIDE SEQUENCE</scope>
    <source>
        <strain evidence="1">NG1</strain>
    </source>
</reference>
<gene>
    <name evidence="1" type="ORF">BMW23_0816</name>
</gene>
<protein>
    <submittedName>
        <fullName evidence="1">Uncharacterized protein</fullName>
    </submittedName>
</protein>
<dbReference type="EMBL" id="MF782455">
    <property type="protein sequence ID" value="ATZ80862.1"/>
    <property type="molecule type" value="Genomic_DNA"/>
</dbReference>
<proteinExistence type="predicted"/>
<accession>A0A2H4UVB4</accession>
<name>A0A2H4UVB4_9VIRU</name>
<organism evidence="1">
    <name type="scientific">Bodo saltans virus</name>
    <dbReference type="NCBI Taxonomy" id="2024608"/>
    <lineage>
        <taxon>Viruses</taxon>
        <taxon>Varidnaviria</taxon>
        <taxon>Bamfordvirae</taxon>
        <taxon>Nucleocytoviricota</taxon>
        <taxon>Megaviricetes</taxon>
        <taxon>Imitervirales</taxon>
        <taxon>Mimiviridae</taxon>
        <taxon>Klosneuvirinae</taxon>
        <taxon>Theiavirus</taxon>
        <taxon>Theiavirus salishense</taxon>
    </lineage>
</organism>
<evidence type="ECO:0000313" key="2">
    <source>
        <dbReference type="Proteomes" id="UP000240325"/>
    </source>
</evidence>
<evidence type="ECO:0000313" key="1">
    <source>
        <dbReference type="EMBL" id="ATZ80862.1"/>
    </source>
</evidence>
<sequence>MEYLIIVPLLEPFCKITSSAQGIYSISSNISSYYSSYPDMVTSLKRLDIEASIRIIDNLINELDIDAQTKTLGESMSLLKECIMNIEKELISIYDKMAYNKSIYFRFARGYGFGESIKNLETLKRQLDNRTKMFFLILDNNKKLTKKQIPISASSMNVDMSILDRRF</sequence>
<keyword evidence="2" id="KW-1185">Reference proteome</keyword>